<dbReference type="HOGENOM" id="CLU_266380_0_0_1"/>
<reference evidence="4" key="1">
    <citation type="journal article" date="2015" name="BMC Genomics">
        <title>Genomic and transcriptomic analysis of the endophytic fungus Pestalotiopsis fici reveals its lifestyle and high potential for synthesis of natural products.</title>
        <authorList>
            <person name="Wang X."/>
            <person name="Zhang X."/>
            <person name="Liu L."/>
            <person name="Xiang M."/>
            <person name="Wang W."/>
            <person name="Sun X."/>
            <person name="Che Y."/>
            <person name="Guo L."/>
            <person name="Liu G."/>
            <person name="Guo L."/>
            <person name="Wang C."/>
            <person name="Yin W.B."/>
            <person name="Stadler M."/>
            <person name="Zhang X."/>
            <person name="Liu X."/>
        </authorList>
    </citation>
    <scope>NUCLEOTIDE SEQUENCE [LARGE SCALE GENOMIC DNA]</scope>
    <source>
        <strain evidence="4">W106-1 / CGMCC3.15140</strain>
    </source>
</reference>
<feature type="region of interest" description="Disordered" evidence="2">
    <location>
        <begin position="191"/>
        <end position="219"/>
    </location>
</feature>
<dbReference type="KEGG" id="pfy:PFICI_12062"/>
<dbReference type="RefSeq" id="XP_007838834.1">
    <property type="nucleotide sequence ID" value="XM_007840643.1"/>
</dbReference>
<organism evidence="3 4">
    <name type="scientific">Pestalotiopsis fici (strain W106-1 / CGMCC3.15140)</name>
    <dbReference type="NCBI Taxonomy" id="1229662"/>
    <lineage>
        <taxon>Eukaryota</taxon>
        <taxon>Fungi</taxon>
        <taxon>Dikarya</taxon>
        <taxon>Ascomycota</taxon>
        <taxon>Pezizomycotina</taxon>
        <taxon>Sordariomycetes</taxon>
        <taxon>Xylariomycetidae</taxon>
        <taxon>Amphisphaeriales</taxon>
        <taxon>Sporocadaceae</taxon>
        <taxon>Pestalotiopsis</taxon>
    </lineage>
</organism>
<feature type="compositionally biased region" description="Basic and acidic residues" evidence="2">
    <location>
        <begin position="687"/>
        <end position="697"/>
    </location>
</feature>
<feature type="compositionally biased region" description="Polar residues" evidence="2">
    <location>
        <begin position="7"/>
        <end position="16"/>
    </location>
</feature>
<feature type="region of interest" description="Disordered" evidence="2">
    <location>
        <begin position="1"/>
        <end position="54"/>
    </location>
</feature>
<proteinExistence type="predicted"/>
<dbReference type="InParanoid" id="W3WS47"/>
<feature type="coiled-coil region" evidence="1">
    <location>
        <begin position="238"/>
        <end position="356"/>
    </location>
</feature>
<keyword evidence="4" id="KW-1185">Reference proteome</keyword>
<dbReference type="GeneID" id="19277075"/>
<accession>W3WS47</accession>
<feature type="coiled-coil region" evidence="1">
    <location>
        <begin position="423"/>
        <end position="527"/>
    </location>
</feature>
<dbReference type="EMBL" id="KI912117">
    <property type="protein sequence ID" value="ETS76675.1"/>
    <property type="molecule type" value="Genomic_DNA"/>
</dbReference>
<dbReference type="OrthoDB" id="10255522at2759"/>
<evidence type="ECO:0000313" key="3">
    <source>
        <dbReference type="EMBL" id="ETS76675.1"/>
    </source>
</evidence>
<evidence type="ECO:0000256" key="1">
    <source>
        <dbReference type="SAM" id="Coils"/>
    </source>
</evidence>
<dbReference type="AlphaFoldDB" id="W3WS47"/>
<name>W3WS47_PESFW</name>
<dbReference type="Gene3D" id="1.10.287.1490">
    <property type="match status" value="1"/>
</dbReference>
<feature type="coiled-coil region" evidence="1">
    <location>
        <begin position="788"/>
        <end position="885"/>
    </location>
</feature>
<dbReference type="Proteomes" id="UP000030651">
    <property type="component" value="Unassembled WGS sequence"/>
</dbReference>
<gene>
    <name evidence="3" type="ORF">PFICI_12062</name>
</gene>
<evidence type="ECO:0000313" key="4">
    <source>
        <dbReference type="Proteomes" id="UP000030651"/>
    </source>
</evidence>
<dbReference type="PANTHER" id="PTHR23159:SF60">
    <property type="entry name" value="SPINDLE ASSEMBLY ABNORMAL PROTEIN 4"/>
    <property type="match status" value="1"/>
</dbReference>
<evidence type="ECO:0000256" key="2">
    <source>
        <dbReference type="SAM" id="MobiDB-lite"/>
    </source>
</evidence>
<feature type="region of interest" description="Disordered" evidence="2">
    <location>
        <begin position="660"/>
        <end position="717"/>
    </location>
</feature>
<feature type="coiled-coil region" evidence="1">
    <location>
        <begin position="564"/>
        <end position="605"/>
    </location>
</feature>
<keyword evidence="1" id="KW-0175">Coiled coil</keyword>
<feature type="compositionally biased region" description="Basic and acidic residues" evidence="2">
    <location>
        <begin position="671"/>
        <end position="680"/>
    </location>
</feature>
<protein>
    <submittedName>
        <fullName evidence="3">Uncharacterized protein</fullName>
    </submittedName>
</protein>
<dbReference type="PANTHER" id="PTHR23159">
    <property type="entry name" value="CENTROSOMAL PROTEIN 2"/>
    <property type="match status" value="1"/>
</dbReference>
<sequence length="1244" mass="140458">MDDEIQDSQMENNSQGDDSDHTDTDGPSNAKAGSRGKRTIMPALPSAISSPDYREKACQASNRNKSIQKALESTKRISQKEYQTTQAHLERMSYSADPWDLLENDRIILKAQESEIKTIEDQVRQTHYNVDEESKTRQSYAARMDRITKRVQEKGMAVPSDFTRAVLQLNLHSIGMGFLKAQPGMQMLVEDGHSHEVPPSTQPPRSLMGPPALPAQPIISPSQAETPELHGQESDGNAVKLRAELANVQGQLNAVKGQAEDLNNQLIGHQKEVDTRDEKIRALEGRVTEVNVELGLEKQAREDEEAERTKAQEQATLYKGRYEDLSNAKVQDSNQLILANADISQLRRKVEQLNNNWTTARSLADSLQRHLNNQTTTSSDNYKKLCKAREDEALLKIKLDKSNRRIADLEASVRQNGYLKDELTQAQGQNSQLQSDNEQLTGRCHGLEEEIAFHKQTLQERTRKITELGEELGRANSSLATVEDDLANDRAYVEQLQKEFEESQQKVNSLENRAKTAEELAAQYETNSIALNTFINDQLQSLDLESTPYEAEPSEMVAFLVSRIKSLRVTLTATEVDLDKLDEDHKSLKEQSEASKSTITDLRKQVHQCTMDATANTSRLEAELAKSDQDSRFETTRLEAELVKSNQDSQTKISKLESELAKANQDSQSEISRREAELSESKMNNSRLEKELEKSKMDAGSTTPRLGTELEQSKTTVSGLREQLEQSKTTASELQQALGHSQTTASVLQGQLRYLKSYSDRRALILLIAIQHSTSHADDTISGLCLELENLKVRSNDATDDLQIANEQLQALERLKNVSIDKIHSLENVDTENKFLKTRVESLEKARRDVSIKSLESKIALEEEIQTHQEEAKKNLAQVVQLESKLKQFVDKANQNCVLHETNYEILNKRTNEILNVMIGRLPHAKWDYFINVFCVKSRTIRTLDRKGMLAVLTPWISDETHLFGDHGCVFITAARIFYMIHMDEWKPADAVRALQQLYMLSILIMHCGEDFDGVGKLLNTIMMEKLCAQFSAHAYLHDFAILQLLQLESFMAQDEEFRPKVDLGMMKSPDTHLPCILGQLIQDGKHMDRPAIQAALNKNTYHAVERVVICRDAAVEGFFAVVDPENATVRVVDRKLARPVIYNATYTNRTAVITSPDNDRWDDQVFDHISGDTDFSWDANIAILPEIDSALLVDAEDTSDEDLAREIETTSLAFMREHVPEFVAETEARQAAVRAAREARRHE</sequence>